<organism evidence="2">
    <name type="scientific">uncultured Rubrobacteraceae bacterium</name>
    <dbReference type="NCBI Taxonomy" id="349277"/>
    <lineage>
        <taxon>Bacteria</taxon>
        <taxon>Bacillati</taxon>
        <taxon>Actinomycetota</taxon>
        <taxon>Rubrobacteria</taxon>
        <taxon>Rubrobacterales</taxon>
        <taxon>Rubrobacteraceae</taxon>
        <taxon>environmental samples</taxon>
    </lineage>
</organism>
<protein>
    <recommendedName>
        <fullName evidence="1">Recombinase domain-containing protein</fullName>
    </recommendedName>
</protein>
<dbReference type="PROSITE" id="PS51737">
    <property type="entry name" value="RECOMBINASE_DNA_BIND"/>
    <property type="match status" value="1"/>
</dbReference>
<evidence type="ECO:0000313" key="2">
    <source>
        <dbReference type="EMBL" id="CAA9438725.1"/>
    </source>
</evidence>
<dbReference type="InterPro" id="IPR050639">
    <property type="entry name" value="SSR_resolvase"/>
</dbReference>
<dbReference type="Pfam" id="PF13408">
    <property type="entry name" value="Zn_ribbon_recom"/>
    <property type="match status" value="1"/>
</dbReference>
<dbReference type="Gene3D" id="3.90.1750.20">
    <property type="entry name" value="Putative Large Serine Recombinase, Chain B, Domain 2"/>
    <property type="match status" value="1"/>
</dbReference>
<name>A0A6J4QJ69_9ACTN</name>
<dbReference type="GO" id="GO:0000150">
    <property type="term" value="F:DNA strand exchange activity"/>
    <property type="evidence" value="ECO:0007669"/>
    <property type="project" value="InterPro"/>
</dbReference>
<dbReference type="AlphaFoldDB" id="A0A6J4QJ69"/>
<dbReference type="Pfam" id="PF07508">
    <property type="entry name" value="Recombinase"/>
    <property type="match status" value="1"/>
</dbReference>
<dbReference type="PANTHER" id="PTHR30461:SF23">
    <property type="entry name" value="DNA RECOMBINASE-RELATED"/>
    <property type="match status" value="1"/>
</dbReference>
<sequence>MYYERETIVERTRAGLHRAYRGGKHYGAAPYGYQTDQHGHLQVVPEEAEVVREIIGNVADGSSLYAEAERLNDLGIPTPGWRYGNGRKRPGAARWSVTTVSNIVRQSAYSGVHKVKTSGGVIEQPVPTILADGGLQYRAAAAVKENRRYPNRKRDRRYLLRGLVKCATCGAACTGHPAGSRGKTYHYYTCRAGRPYRGGDGLHNPPYVNALWLEGLVWADIRRFLDDPGEVLTRVRQQIGSTDDGGDLEARHKDLSRRLASRQAEKDRYVRTYAQGHISEEELEVYIADLKTQTDNLRLLLASVEAERSQKLEVAELADTTEAWLLALRKRVEEVEGDTEEAFRARRRLVKLLAQSISAGKRPDDGRTEITITYRFGPPPAEASEDSFVVHLKNGSRS</sequence>
<proteinExistence type="predicted"/>
<dbReference type="InterPro" id="IPR025827">
    <property type="entry name" value="Zn_ribbon_recom_dom"/>
</dbReference>
<dbReference type="InterPro" id="IPR038109">
    <property type="entry name" value="DNA_bind_recomb_sf"/>
</dbReference>
<dbReference type="GO" id="GO:0003677">
    <property type="term" value="F:DNA binding"/>
    <property type="evidence" value="ECO:0007669"/>
    <property type="project" value="InterPro"/>
</dbReference>
<dbReference type="EMBL" id="CADCUV010000187">
    <property type="protein sequence ID" value="CAA9438725.1"/>
    <property type="molecule type" value="Genomic_DNA"/>
</dbReference>
<feature type="domain" description="Recombinase" evidence="1">
    <location>
        <begin position="30"/>
        <end position="149"/>
    </location>
</feature>
<accession>A0A6J4QJ69</accession>
<dbReference type="InterPro" id="IPR011109">
    <property type="entry name" value="DNA_bind_recombinase_dom"/>
</dbReference>
<evidence type="ECO:0000259" key="1">
    <source>
        <dbReference type="PROSITE" id="PS51737"/>
    </source>
</evidence>
<reference evidence="2" key="1">
    <citation type="submission" date="2020-02" db="EMBL/GenBank/DDBJ databases">
        <authorList>
            <person name="Meier V. D."/>
        </authorList>
    </citation>
    <scope>NUCLEOTIDE SEQUENCE</scope>
    <source>
        <strain evidence="2">AVDCRST_MAG22</strain>
    </source>
</reference>
<gene>
    <name evidence="2" type="ORF">AVDCRST_MAG22-3883</name>
</gene>
<dbReference type="PANTHER" id="PTHR30461">
    <property type="entry name" value="DNA-INVERTASE FROM LAMBDOID PROPHAGE"/>
    <property type="match status" value="1"/>
</dbReference>